<dbReference type="AlphaFoldDB" id="A0AA36HYT4"/>
<protein>
    <submittedName>
        <fullName evidence="2">Uncharacterized protein</fullName>
    </submittedName>
</protein>
<name>A0AA36HYT4_9DINO</name>
<feature type="region of interest" description="Disordered" evidence="1">
    <location>
        <begin position="603"/>
        <end position="651"/>
    </location>
</feature>
<organism evidence="2 3">
    <name type="scientific">Effrenium voratum</name>
    <dbReference type="NCBI Taxonomy" id="2562239"/>
    <lineage>
        <taxon>Eukaryota</taxon>
        <taxon>Sar</taxon>
        <taxon>Alveolata</taxon>
        <taxon>Dinophyceae</taxon>
        <taxon>Suessiales</taxon>
        <taxon>Symbiodiniaceae</taxon>
        <taxon>Effrenium</taxon>
    </lineage>
</organism>
<proteinExistence type="predicted"/>
<feature type="compositionally biased region" description="Basic residues" evidence="1">
    <location>
        <begin position="1"/>
        <end position="11"/>
    </location>
</feature>
<dbReference type="EMBL" id="CAUJNA010000494">
    <property type="protein sequence ID" value="CAJ1377847.1"/>
    <property type="molecule type" value="Genomic_DNA"/>
</dbReference>
<feature type="compositionally biased region" description="Basic residues" evidence="1">
    <location>
        <begin position="22"/>
        <end position="44"/>
    </location>
</feature>
<gene>
    <name evidence="2" type="ORF">EVOR1521_LOCUS6549</name>
</gene>
<feature type="compositionally biased region" description="Low complexity" evidence="1">
    <location>
        <begin position="12"/>
        <end position="21"/>
    </location>
</feature>
<keyword evidence="3" id="KW-1185">Reference proteome</keyword>
<reference evidence="2" key="1">
    <citation type="submission" date="2023-08" db="EMBL/GenBank/DDBJ databases">
        <authorList>
            <person name="Chen Y."/>
            <person name="Shah S."/>
            <person name="Dougan E. K."/>
            <person name="Thang M."/>
            <person name="Chan C."/>
        </authorList>
    </citation>
    <scope>NUCLEOTIDE SEQUENCE</scope>
</reference>
<evidence type="ECO:0000313" key="3">
    <source>
        <dbReference type="Proteomes" id="UP001178507"/>
    </source>
</evidence>
<evidence type="ECO:0000313" key="2">
    <source>
        <dbReference type="EMBL" id="CAJ1377847.1"/>
    </source>
</evidence>
<feature type="compositionally biased region" description="Basic and acidic residues" evidence="1">
    <location>
        <begin position="603"/>
        <end position="612"/>
    </location>
</feature>
<sequence length="651" mass="75310">MAHARAVRAGRARAGSAAGQRRPVRRAVKRKRVAPQAARPKRSPKAPPTAQAAEESDEESTDDEDSDDEEMEKWEEKLLEMEEVLPRDMHPRAREAPHLVSKAKKVPYELAIPTYQRWMPVCQMSKKHRFRKCKMPFILAHTLGMLSRQRIPVSRVTLFVANETERGHYRKALQDSAWEKVRIELSVLGNKNSRNFIMKFFPAGTYVVSIDDDVERISWKIQEGMTHHVLRTLPPGSLETIIFDAYKQMRDHKAFLWGVSTSQNARHMKTYGISKRNGLVNGYLNGYISRPQCKELFRTLSDATEDSEFAVRHFAKDGVVLRYRMYAGITSPYLNRGGLQKKFEVKGERISAEQRSEARKKEERWGALELHRMFPKLIGLPKKRRDKKTMEVCFYSMGYPPGEGKKRIAPQLMDTDRVRYWQQNPKVLGCHAYKLYEGYKTARTLREAVSLGARPIDLAHDYNWGFLSVVDLSLDFPYEVELQEPGKRQAAAHFFWAKSSEKFVKVRIKEMSLGHGGLDIKKESLQLLAEKVPDRFRKLTPEDLRKEGGLLSKMPLVVLRSLLRWAKTGSLRYERRKTWAVYDALKVLGLTWLARRVKQREVEEAKAADKEPKRRARSLGKMGQATARKRQAKRGKQVTKVMKQHVKRSRR</sequence>
<accession>A0AA36HYT4</accession>
<feature type="compositionally biased region" description="Acidic residues" evidence="1">
    <location>
        <begin position="54"/>
        <end position="73"/>
    </location>
</feature>
<feature type="compositionally biased region" description="Basic residues" evidence="1">
    <location>
        <begin position="627"/>
        <end position="651"/>
    </location>
</feature>
<feature type="region of interest" description="Disordered" evidence="1">
    <location>
        <begin position="1"/>
        <end position="73"/>
    </location>
</feature>
<comment type="caution">
    <text evidence="2">The sequence shown here is derived from an EMBL/GenBank/DDBJ whole genome shotgun (WGS) entry which is preliminary data.</text>
</comment>
<evidence type="ECO:0000256" key="1">
    <source>
        <dbReference type="SAM" id="MobiDB-lite"/>
    </source>
</evidence>
<dbReference type="Proteomes" id="UP001178507">
    <property type="component" value="Unassembled WGS sequence"/>
</dbReference>